<organism evidence="1 2">
    <name type="scientific">Hevea brasiliensis</name>
    <name type="common">Para rubber tree</name>
    <name type="synonym">Siphonia brasiliensis</name>
    <dbReference type="NCBI Taxonomy" id="3981"/>
    <lineage>
        <taxon>Eukaryota</taxon>
        <taxon>Viridiplantae</taxon>
        <taxon>Streptophyta</taxon>
        <taxon>Embryophyta</taxon>
        <taxon>Tracheophyta</taxon>
        <taxon>Spermatophyta</taxon>
        <taxon>Magnoliopsida</taxon>
        <taxon>eudicotyledons</taxon>
        <taxon>Gunneridae</taxon>
        <taxon>Pentapetalae</taxon>
        <taxon>rosids</taxon>
        <taxon>fabids</taxon>
        <taxon>Malpighiales</taxon>
        <taxon>Euphorbiaceae</taxon>
        <taxon>Crotonoideae</taxon>
        <taxon>Micrandreae</taxon>
        <taxon>Hevea</taxon>
    </lineage>
</organism>
<evidence type="ECO:0000313" key="1">
    <source>
        <dbReference type="EMBL" id="KAJ9178929.1"/>
    </source>
</evidence>
<proteinExistence type="predicted"/>
<dbReference type="EMBL" id="JARPOI010000006">
    <property type="protein sequence ID" value="KAJ9178929.1"/>
    <property type="molecule type" value="Genomic_DNA"/>
</dbReference>
<dbReference type="InterPro" id="IPR027417">
    <property type="entry name" value="P-loop_NTPase"/>
</dbReference>
<evidence type="ECO:0000313" key="2">
    <source>
        <dbReference type="Proteomes" id="UP001174677"/>
    </source>
</evidence>
<dbReference type="PANTHER" id="PTHR37807">
    <property type="entry name" value="OS07G0160300 PROTEIN"/>
    <property type="match status" value="1"/>
</dbReference>
<keyword evidence="2" id="KW-1185">Reference proteome</keyword>
<dbReference type="Proteomes" id="UP001174677">
    <property type="component" value="Chromosome 6"/>
</dbReference>
<reference evidence="1" key="1">
    <citation type="journal article" date="2023" name="Plant Biotechnol. J.">
        <title>Chromosome-level wild Hevea brasiliensis genome provides new tools for genomic-assisted breeding and valuable loci to elevate rubber yield.</title>
        <authorList>
            <person name="Cheng H."/>
            <person name="Song X."/>
            <person name="Hu Y."/>
            <person name="Wu T."/>
            <person name="Yang Q."/>
            <person name="An Z."/>
            <person name="Feng S."/>
            <person name="Deng Z."/>
            <person name="Wu W."/>
            <person name="Zeng X."/>
            <person name="Tu M."/>
            <person name="Wang X."/>
            <person name="Huang H."/>
        </authorList>
    </citation>
    <scope>NUCLEOTIDE SEQUENCE</scope>
    <source>
        <strain evidence="1">MT/VB/25A 57/8</strain>
    </source>
</reference>
<dbReference type="PANTHER" id="PTHR37807:SF4">
    <property type="entry name" value="DC1 DOMAIN-CONTAINING PROTEIN"/>
    <property type="match status" value="1"/>
</dbReference>
<comment type="caution">
    <text evidence="1">The sequence shown here is derived from an EMBL/GenBank/DDBJ whole genome shotgun (WGS) entry which is preliminary data.</text>
</comment>
<name>A0ABQ9MJ65_HEVBR</name>
<accession>A0ABQ9MJ65</accession>
<gene>
    <name evidence="1" type="ORF">P3X46_010774</name>
</gene>
<sequence length="246" mass="27225">MAEEMESKFLMVTTITGLSSNKKSEVAHKLAWFLQYPLIDEDYIIPCFQNSIPSSSTESKNLAFEIASQISSIQLDLKLRCIINTPLSKSTQFHHLMQLASSKMASLIIIECATPNALAPAWYSVIGKVAKLSIDITKTFKVEDFVPKMLQVAEADKLSKGSSSAKQLSGDDTIVGRNFIDRHAQEFYFIAEPEIAGFDKLPCSNCKKLISGGTYKCLQCDDTLDVKAHLTSPATNQPSWFVMISI</sequence>
<dbReference type="Gene3D" id="3.40.50.300">
    <property type="entry name" value="P-loop containing nucleotide triphosphate hydrolases"/>
    <property type="match status" value="1"/>
</dbReference>
<protein>
    <submittedName>
        <fullName evidence="1">Uncharacterized protein</fullName>
    </submittedName>
</protein>